<evidence type="ECO:0000259" key="1">
    <source>
        <dbReference type="Pfam" id="PF12728"/>
    </source>
</evidence>
<dbReference type="InterPro" id="IPR009061">
    <property type="entry name" value="DNA-bd_dom_put_sf"/>
</dbReference>
<dbReference type="SUPFAM" id="SSF46955">
    <property type="entry name" value="Putative DNA-binding domain"/>
    <property type="match status" value="1"/>
</dbReference>
<accession>A0ABQ6S266</accession>
<dbReference type="RefSeq" id="WP_130063275.1">
    <property type="nucleotide sequence ID" value="NZ_DBGEIO010000068.1"/>
</dbReference>
<reference evidence="2 3" key="1">
    <citation type="journal article" date="2019" name="Nat. Med.">
        <title>A library of human gut bacterial isolates paired with longitudinal multiomics data enables mechanistic microbiome research.</title>
        <authorList>
            <person name="Poyet M."/>
            <person name="Groussin M."/>
            <person name="Gibbons S.M."/>
            <person name="Avila-Pacheco J."/>
            <person name="Jiang X."/>
            <person name="Kearney S.M."/>
            <person name="Perrotta A.R."/>
            <person name="Berdy B."/>
            <person name="Zhao S."/>
            <person name="Lieberman T.D."/>
            <person name="Swanson P.K."/>
            <person name="Smith M."/>
            <person name="Roesemann S."/>
            <person name="Alexander J.E."/>
            <person name="Rich S.A."/>
            <person name="Livny J."/>
            <person name="Vlamakis H."/>
            <person name="Clish C."/>
            <person name="Bullock K."/>
            <person name="Deik A."/>
            <person name="Scott J."/>
            <person name="Pierce K.A."/>
            <person name="Xavier R.J."/>
            <person name="Alm E.J."/>
        </authorList>
    </citation>
    <scope>NUCLEOTIDE SEQUENCE [LARGE SCALE GENOMIC DNA]</scope>
    <source>
        <strain evidence="2 3">BIOML-A1</strain>
    </source>
</reference>
<evidence type="ECO:0000313" key="3">
    <source>
        <dbReference type="Proteomes" id="UP000324870"/>
    </source>
</evidence>
<sequence>MDSILMQVMQDRQADAMFLVRASDLRTFANALIQETGNSIAEKTFSAVKAAMGDKMEYYTREETSGILRVSYPTLHRWEKEKCLNPIRIGRKVLYLRNEVDAIKAQGRSRSLGK</sequence>
<gene>
    <name evidence="2" type="ORF">F2A26_09805</name>
</gene>
<protein>
    <submittedName>
        <fullName evidence="2">Helix-turn-helix domain-containing protein</fullName>
    </submittedName>
</protein>
<feature type="domain" description="Helix-turn-helix" evidence="1">
    <location>
        <begin position="58"/>
        <end position="106"/>
    </location>
</feature>
<organism evidence="2 3">
    <name type="scientific">Alistipes finegoldii</name>
    <dbReference type="NCBI Taxonomy" id="214856"/>
    <lineage>
        <taxon>Bacteria</taxon>
        <taxon>Pseudomonadati</taxon>
        <taxon>Bacteroidota</taxon>
        <taxon>Bacteroidia</taxon>
        <taxon>Bacteroidales</taxon>
        <taxon>Rikenellaceae</taxon>
        <taxon>Alistipes</taxon>
    </lineage>
</organism>
<keyword evidence="3" id="KW-1185">Reference proteome</keyword>
<evidence type="ECO:0000313" key="2">
    <source>
        <dbReference type="EMBL" id="KAA3158826.1"/>
    </source>
</evidence>
<name>A0ABQ6S266_9BACT</name>
<proteinExistence type="predicted"/>
<dbReference type="Proteomes" id="UP000324870">
    <property type="component" value="Unassembled WGS sequence"/>
</dbReference>
<dbReference type="EMBL" id="VVND01000015">
    <property type="protein sequence ID" value="KAA3158826.1"/>
    <property type="molecule type" value="Genomic_DNA"/>
</dbReference>
<dbReference type="Pfam" id="PF12728">
    <property type="entry name" value="HTH_17"/>
    <property type="match status" value="1"/>
</dbReference>
<comment type="caution">
    <text evidence="2">The sequence shown here is derived from an EMBL/GenBank/DDBJ whole genome shotgun (WGS) entry which is preliminary data.</text>
</comment>
<dbReference type="InterPro" id="IPR041657">
    <property type="entry name" value="HTH_17"/>
</dbReference>